<sequence>MNNISDYDFRRISSFIDGELSYKEVVALVADMDSNTSLKETYFSLIELSEATSQIKNIGIKQKLKNISFRAILKSIFQRIILPGGVFTAGVILSYSVIISVTETTNKPIEPTNLITQAISSIEAKQTLENVQNEEILKFASQHYTPISQGNTGLLPVGYKPSWVPSGFKSDPNKGNKYINSLKRKQFSIFISNKETSDLPDGEYIKENFILIKKTRKFGNQSQTITIFGDIDIESGKKILNSIQPR</sequence>
<keyword evidence="1" id="KW-1133">Transmembrane helix</keyword>
<comment type="caution">
    <text evidence="2">The sequence shown here is derived from an EMBL/GenBank/DDBJ whole genome shotgun (WGS) entry which is preliminary data.</text>
</comment>
<evidence type="ECO:0008006" key="4">
    <source>
        <dbReference type="Google" id="ProtNLM"/>
    </source>
</evidence>
<proteinExistence type="predicted"/>
<evidence type="ECO:0000313" key="2">
    <source>
        <dbReference type="EMBL" id="RZO27238.1"/>
    </source>
</evidence>
<accession>A0A520N178</accession>
<dbReference type="Proteomes" id="UP000315825">
    <property type="component" value="Unassembled WGS sequence"/>
</dbReference>
<keyword evidence="1" id="KW-0472">Membrane</keyword>
<name>A0A520N178_9GAMM</name>
<evidence type="ECO:0000256" key="1">
    <source>
        <dbReference type="SAM" id="Phobius"/>
    </source>
</evidence>
<keyword evidence="1" id="KW-0812">Transmembrane</keyword>
<dbReference type="AlphaFoldDB" id="A0A520N178"/>
<evidence type="ECO:0000313" key="3">
    <source>
        <dbReference type="Proteomes" id="UP000315825"/>
    </source>
</evidence>
<gene>
    <name evidence="2" type="ORF">EVA92_00395</name>
</gene>
<feature type="transmembrane region" description="Helical" evidence="1">
    <location>
        <begin position="80"/>
        <end position="101"/>
    </location>
</feature>
<reference evidence="2 3" key="1">
    <citation type="submission" date="2019-02" db="EMBL/GenBank/DDBJ databases">
        <title>Prokaryotic population dynamics and viral predation in marine succession experiment using metagenomics: the confinement effect.</title>
        <authorList>
            <person name="Haro-Moreno J.M."/>
            <person name="Rodriguez-Valera F."/>
            <person name="Lopez-Perez M."/>
        </authorList>
    </citation>
    <scope>NUCLEOTIDE SEQUENCE [LARGE SCALE GENOMIC DNA]</scope>
    <source>
        <strain evidence="2">MED-G159</strain>
    </source>
</reference>
<dbReference type="EMBL" id="SHBE01000001">
    <property type="protein sequence ID" value="RZO27238.1"/>
    <property type="molecule type" value="Genomic_DNA"/>
</dbReference>
<organism evidence="2 3">
    <name type="scientific">SAR86 cluster bacterium</name>
    <dbReference type="NCBI Taxonomy" id="2030880"/>
    <lineage>
        <taxon>Bacteria</taxon>
        <taxon>Pseudomonadati</taxon>
        <taxon>Pseudomonadota</taxon>
        <taxon>Gammaproteobacteria</taxon>
        <taxon>SAR86 cluster</taxon>
    </lineage>
</organism>
<protein>
    <recommendedName>
        <fullName evidence="4">Anti sigma-E protein RseA N-terminal domain-containing protein</fullName>
    </recommendedName>
</protein>